<accession>A0ACB8ENS2</accession>
<proteinExistence type="predicted"/>
<gene>
    <name evidence="1" type="ORF">K3G42_002319</name>
</gene>
<protein>
    <submittedName>
        <fullName evidence="1">Uncharacterized protein</fullName>
    </submittedName>
</protein>
<name>A0ACB8ENS2_9SAUR</name>
<keyword evidence="2" id="KW-1185">Reference proteome</keyword>
<organism evidence="1 2">
    <name type="scientific">Sphaerodactylus townsendi</name>
    <dbReference type="NCBI Taxonomy" id="933632"/>
    <lineage>
        <taxon>Eukaryota</taxon>
        <taxon>Metazoa</taxon>
        <taxon>Chordata</taxon>
        <taxon>Craniata</taxon>
        <taxon>Vertebrata</taxon>
        <taxon>Euteleostomi</taxon>
        <taxon>Lepidosauria</taxon>
        <taxon>Squamata</taxon>
        <taxon>Bifurcata</taxon>
        <taxon>Gekkota</taxon>
        <taxon>Sphaerodactylidae</taxon>
        <taxon>Sphaerodactylus</taxon>
    </lineage>
</organism>
<dbReference type="Proteomes" id="UP000827872">
    <property type="component" value="Linkage Group LG07"/>
</dbReference>
<sequence length="75" mass="8270">MPCLDQRERPSFRCRWTSCAAGAVDGQGGSCPWRNAMGEPPCGHLTRDEDGGTVLLRRLASQRGLRGGRRTELQK</sequence>
<dbReference type="EMBL" id="CM037620">
    <property type="protein sequence ID" value="KAH7994337.1"/>
    <property type="molecule type" value="Genomic_DNA"/>
</dbReference>
<evidence type="ECO:0000313" key="1">
    <source>
        <dbReference type="EMBL" id="KAH7994337.1"/>
    </source>
</evidence>
<comment type="caution">
    <text evidence="1">The sequence shown here is derived from an EMBL/GenBank/DDBJ whole genome shotgun (WGS) entry which is preliminary data.</text>
</comment>
<evidence type="ECO:0000313" key="2">
    <source>
        <dbReference type="Proteomes" id="UP000827872"/>
    </source>
</evidence>
<reference evidence="1" key="1">
    <citation type="submission" date="2021-08" db="EMBL/GenBank/DDBJ databases">
        <title>The first chromosome-level gecko genome reveals the dynamic sex chromosomes of Neotropical dwarf geckos (Sphaerodactylidae: Sphaerodactylus).</title>
        <authorList>
            <person name="Pinto B.J."/>
            <person name="Keating S.E."/>
            <person name="Gamble T."/>
        </authorList>
    </citation>
    <scope>NUCLEOTIDE SEQUENCE</scope>
    <source>
        <strain evidence="1">TG3544</strain>
    </source>
</reference>